<proteinExistence type="predicted"/>
<name>A0A4C1ZD62_EUMVA</name>
<keyword evidence="2" id="KW-1185">Reference proteome</keyword>
<reference evidence="1 2" key="1">
    <citation type="journal article" date="2019" name="Commun. Biol.">
        <title>The bagworm genome reveals a unique fibroin gene that provides high tensile strength.</title>
        <authorList>
            <person name="Kono N."/>
            <person name="Nakamura H."/>
            <person name="Ohtoshi R."/>
            <person name="Tomita M."/>
            <person name="Numata K."/>
            <person name="Arakawa K."/>
        </authorList>
    </citation>
    <scope>NUCLEOTIDE SEQUENCE [LARGE SCALE GENOMIC DNA]</scope>
</reference>
<dbReference type="Proteomes" id="UP000299102">
    <property type="component" value="Unassembled WGS sequence"/>
</dbReference>
<comment type="caution">
    <text evidence="1">The sequence shown here is derived from an EMBL/GenBank/DDBJ whole genome shotgun (WGS) entry which is preliminary data.</text>
</comment>
<organism evidence="1 2">
    <name type="scientific">Eumeta variegata</name>
    <name type="common">Bagworm moth</name>
    <name type="synonym">Eumeta japonica</name>
    <dbReference type="NCBI Taxonomy" id="151549"/>
    <lineage>
        <taxon>Eukaryota</taxon>
        <taxon>Metazoa</taxon>
        <taxon>Ecdysozoa</taxon>
        <taxon>Arthropoda</taxon>
        <taxon>Hexapoda</taxon>
        <taxon>Insecta</taxon>
        <taxon>Pterygota</taxon>
        <taxon>Neoptera</taxon>
        <taxon>Endopterygota</taxon>
        <taxon>Lepidoptera</taxon>
        <taxon>Glossata</taxon>
        <taxon>Ditrysia</taxon>
        <taxon>Tineoidea</taxon>
        <taxon>Psychidae</taxon>
        <taxon>Oiketicinae</taxon>
        <taxon>Eumeta</taxon>
    </lineage>
</organism>
<dbReference type="EMBL" id="BGZK01001752">
    <property type="protein sequence ID" value="GBP85680.1"/>
    <property type="molecule type" value="Genomic_DNA"/>
</dbReference>
<protein>
    <submittedName>
        <fullName evidence="1">Uncharacterized protein</fullName>
    </submittedName>
</protein>
<sequence length="162" mass="18120">MSVLVQNKNIKPIQLQRSMKQGDGVPPKLFSIVLGIYLEPSTSARCGSELLPTHITDADYVRDRLLNVLSESWRKYFQSKTPLSVAVVVEMNPSNLILYRLRPCQNYIPSALIASLCRYPQVTPASLERTGRDFRGPRGGADLRTCSAKKYTQKTFMAVGIT</sequence>
<evidence type="ECO:0000313" key="1">
    <source>
        <dbReference type="EMBL" id="GBP85680.1"/>
    </source>
</evidence>
<accession>A0A4C1ZD62</accession>
<dbReference type="AlphaFoldDB" id="A0A4C1ZD62"/>
<gene>
    <name evidence="1" type="ORF">EVAR_99802_1</name>
</gene>
<evidence type="ECO:0000313" key="2">
    <source>
        <dbReference type="Proteomes" id="UP000299102"/>
    </source>
</evidence>